<proteinExistence type="predicted"/>
<dbReference type="PANTHER" id="PTHR43415:SF4">
    <property type="entry name" value="N-ACETYLTRANSFERASE DOMAIN-CONTAINING PROTEIN"/>
    <property type="match status" value="1"/>
</dbReference>
<dbReference type="Pfam" id="PF13302">
    <property type="entry name" value="Acetyltransf_3"/>
    <property type="match status" value="1"/>
</dbReference>
<sequence length="177" mass="20735">MKVDIRPAKEGELEPLHSLVISNDEWTKFNGPYFPYSHPSLEQFEKSSFKRLLNGSDLQLVTVDDVPVGTVNCYWECEETRWLEAGIIIYDSTYWGKGIAARAIPLWVTYLFNTKEIERVGMTTWSGNPRMMSLALKLGFQQEARLRKVRYYEGKYYDSVKYGMLRSEWLERNRQGI</sequence>
<comment type="caution">
    <text evidence="2">The sequence shown here is derived from an EMBL/GenBank/DDBJ whole genome shotgun (WGS) entry which is preliminary data.</text>
</comment>
<dbReference type="PROSITE" id="PS51186">
    <property type="entry name" value="GNAT"/>
    <property type="match status" value="1"/>
</dbReference>
<accession>A0AB36K1R2</accession>
<dbReference type="GO" id="GO:0016747">
    <property type="term" value="F:acyltransferase activity, transferring groups other than amino-acyl groups"/>
    <property type="evidence" value="ECO:0007669"/>
    <property type="project" value="InterPro"/>
</dbReference>
<evidence type="ECO:0000313" key="3">
    <source>
        <dbReference type="Proteomes" id="UP000189021"/>
    </source>
</evidence>
<evidence type="ECO:0000313" key="2">
    <source>
        <dbReference type="EMBL" id="OOE41778.1"/>
    </source>
</evidence>
<gene>
    <name evidence="2" type="ORF">BZG00_02080</name>
</gene>
<name>A0AB36K1R2_9GAMM</name>
<evidence type="ECO:0000259" key="1">
    <source>
        <dbReference type="PROSITE" id="PS51186"/>
    </source>
</evidence>
<keyword evidence="3" id="KW-1185">Reference proteome</keyword>
<feature type="domain" description="N-acetyltransferase" evidence="1">
    <location>
        <begin position="3"/>
        <end position="158"/>
    </location>
</feature>
<organism evidence="2 3">
    <name type="scientific">Salinivibrio kushneri</name>
    <dbReference type="NCBI Taxonomy" id="1908198"/>
    <lineage>
        <taxon>Bacteria</taxon>
        <taxon>Pseudomonadati</taxon>
        <taxon>Pseudomonadota</taxon>
        <taxon>Gammaproteobacteria</taxon>
        <taxon>Vibrionales</taxon>
        <taxon>Vibrionaceae</taxon>
        <taxon>Salinivibrio</taxon>
    </lineage>
</organism>
<dbReference type="EMBL" id="MUEK01000001">
    <property type="protein sequence ID" value="OOE41778.1"/>
    <property type="molecule type" value="Genomic_DNA"/>
</dbReference>
<dbReference type="PANTHER" id="PTHR43415">
    <property type="entry name" value="SPERMIDINE N(1)-ACETYLTRANSFERASE"/>
    <property type="match status" value="1"/>
</dbReference>
<dbReference type="AlphaFoldDB" id="A0AB36K1R2"/>
<protein>
    <submittedName>
        <fullName evidence="2">GNAT family N-acetyltransferase</fullName>
    </submittedName>
</protein>
<dbReference type="InterPro" id="IPR016181">
    <property type="entry name" value="Acyl_CoA_acyltransferase"/>
</dbReference>
<dbReference type="InterPro" id="IPR000182">
    <property type="entry name" value="GNAT_dom"/>
</dbReference>
<reference evidence="2 3" key="1">
    <citation type="journal article" date="2017" name="Genome Announc.">
        <title>Draft Genome Sequences of Salinivibrio proteolyticus, Salinivibrio sharmensis, Salinivibrio siamensis, Salinivibrio costicola subsp. alcaliphilus, Salinivibrio costicola subsp. vallismortis, and 29 New Isolates Belonging to the Genus Salinivibrio.</title>
        <authorList>
            <person name="Lopez-Hermoso C."/>
            <person name="de la Haba R.R."/>
            <person name="Sanchez-Porro C."/>
            <person name="Bayliss S.C."/>
            <person name="Feil E.J."/>
            <person name="Ventosa A."/>
        </authorList>
    </citation>
    <scope>NUCLEOTIDE SEQUENCE [LARGE SCALE GENOMIC DNA]</scope>
    <source>
        <strain evidence="2 3">AL184</strain>
    </source>
</reference>
<dbReference type="Proteomes" id="UP000189021">
    <property type="component" value="Unassembled WGS sequence"/>
</dbReference>
<dbReference type="RefSeq" id="WP_077658766.1">
    <property type="nucleotide sequence ID" value="NZ_CP040021.1"/>
</dbReference>
<dbReference type="Gene3D" id="3.40.630.30">
    <property type="match status" value="1"/>
</dbReference>
<dbReference type="SUPFAM" id="SSF55729">
    <property type="entry name" value="Acyl-CoA N-acyltransferases (Nat)"/>
    <property type="match status" value="1"/>
</dbReference>